<evidence type="ECO:0000313" key="6">
    <source>
        <dbReference type="EMBL" id="SEJ90861.1"/>
    </source>
</evidence>
<dbReference type="InterPro" id="IPR017941">
    <property type="entry name" value="Rieske_2Fe-2S"/>
</dbReference>
<organism evidence="6 7">
    <name type="scientific">Marinovum algicola</name>
    <dbReference type="NCBI Taxonomy" id="42444"/>
    <lineage>
        <taxon>Bacteria</taxon>
        <taxon>Pseudomonadati</taxon>
        <taxon>Pseudomonadota</taxon>
        <taxon>Alphaproteobacteria</taxon>
        <taxon>Rhodobacterales</taxon>
        <taxon>Roseobacteraceae</taxon>
        <taxon>Marinovum</taxon>
    </lineage>
</organism>
<dbReference type="RefSeq" id="WP_074837617.1">
    <property type="nucleotide sequence ID" value="NZ_FNYY01000013.1"/>
</dbReference>
<gene>
    <name evidence="6" type="ORF">SAMN04487940_113109</name>
</gene>
<dbReference type="GO" id="GO:0051537">
    <property type="term" value="F:2 iron, 2 sulfur cluster binding"/>
    <property type="evidence" value="ECO:0007669"/>
    <property type="project" value="UniProtKB-KW"/>
</dbReference>
<dbReference type="GeneID" id="80819641"/>
<protein>
    <submittedName>
        <fullName evidence="6">Ferredoxin subunit of nitrite reductase or a ring-hydroxylating dioxygenase</fullName>
    </submittedName>
</protein>
<dbReference type="PROSITE" id="PS51296">
    <property type="entry name" value="RIESKE"/>
    <property type="match status" value="1"/>
</dbReference>
<evidence type="ECO:0000259" key="5">
    <source>
        <dbReference type="PROSITE" id="PS51296"/>
    </source>
</evidence>
<keyword evidence="4" id="KW-0411">Iron-sulfur</keyword>
<accession>A0A975ZPM3</accession>
<dbReference type="Proteomes" id="UP000182932">
    <property type="component" value="Unassembled WGS sequence"/>
</dbReference>
<name>A0A975ZPM3_9RHOB</name>
<dbReference type="InterPro" id="IPR036922">
    <property type="entry name" value="Rieske_2Fe-2S_sf"/>
</dbReference>
<dbReference type="SUPFAM" id="SSF50022">
    <property type="entry name" value="ISP domain"/>
    <property type="match status" value="1"/>
</dbReference>
<evidence type="ECO:0000313" key="7">
    <source>
        <dbReference type="Proteomes" id="UP000182932"/>
    </source>
</evidence>
<keyword evidence="6" id="KW-0223">Dioxygenase</keyword>
<comment type="caution">
    <text evidence="6">The sequence shown here is derived from an EMBL/GenBank/DDBJ whole genome shotgun (WGS) entry which is preliminary data.</text>
</comment>
<dbReference type="Gene3D" id="2.102.10.10">
    <property type="entry name" value="Rieske [2Fe-2S] iron-sulphur domain"/>
    <property type="match status" value="1"/>
</dbReference>
<dbReference type="GO" id="GO:0051213">
    <property type="term" value="F:dioxygenase activity"/>
    <property type="evidence" value="ECO:0007669"/>
    <property type="project" value="UniProtKB-KW"/>
</dbReference>
<keyword evidence="1" id="KW-0001">2Fe-2S</keyword>
<evidence type="ECO:0000256" key="1">
    <source>
        <dbReference type="ARBA" id="ARBA00022714"/>
    </source>
</evidence>
<evidence type="ECO:0000256" key="4">
    <source>
        <dbReference type="ARBA" id="ARBA00023014"/>
    </source>
</evidence>
<dbReference type="EMBL" id="FNYY01000013">
    <property type="protein sequence ID" value="SEJ90861.1"/>
    <property type="molecule type" value="Genomic_DNA"/>
</dbReference>
<sequence length="237" mass="25221">MTSGAPPNVKDDAPQELVGYRSNEEWEALVAATGDALAALDEADEKPREDVRAALAGIDAIHREALHRLVRLFKEGVLEQVITDPAIHTLMGMYDLLPPETPGCRKVWDFLPQDDAGVSADPADTPPHWSPAPVDAAPADGEFAVCRMEEGTYVLARAGGDLFAFAGVCAEHGAGMREGTLNGYAWACPAAPGCLYDIRSGARMGGGAPLDCRPVRRDHDRVLIGFGMPFTPSLAAM</sequence>
<evidence type="ECO:0000256" key="2">
    <source>
        <dbReference type="ARBA" id="ARBA00022723"/>
    </source>
</evidence>
<evidence type="ECO:0000256" key="3">
    <source>
        <dbReference type="ARBA" id="ARBA00023004"/>
    </source>
</evidence>
<dbReference type="AlphaFoldDB" id="A0A975ZPM3"/>
<dbReference type="GO" id="GO:0046872">
    <property type="term" value="F:metal ion binding"/>
    <property type="evidence" value="ECO:0007669"/>
    <property type="project" value="UniProtKB-KW"/>
</dbReference>
<feature type="domain" description="Rieske" evidence="5">
    <location>
        <begin position="129"/>
        <end position="224"/>
    </location>
</feature>
<reference evidence="6 7" key="1">
    <citation type="submission" date="2016-10" db="EMBL/GenBank/DDBJ databases">
        <authorList>
            <person name="Varghese N."/>
            <person name="Submissions S."/>
        </authorList>
    </citation>
    <scope>NUCLEOTIDE SEQUENCE [LARGE SCALE GENOMIC DNA]</scope>
    <source>
        <strain evidence="6 7">FF3</strain>
    </source>
</reference>
<keyword evidence="2" id="KW-0479">Metal-binding</keyword>
<proteinExistence type="predicted"/>
<keyword evidence="3" id="KW-0408">Iron</keyword>
<keyword evidence="6" id="KW-0560">Oxidoreductase</keyword>
<keyword evidence="7" id="KW-1185">Reference proteome</keyword>